<dbReference type="PANTHER" id="PTHR30046:SF0">
    <property type="entry name" value="FLAGELLAR M-RING PROTEIN"/>
    <property type="match status" value="1"/>
</dbReference>
<dbReference type="InterPro" id="IPR045851">
    <property type="entry name" value="AMP-bd_C_sf"/>
</dbReference>
<proteinExistence type="inferred from homology"/>
<feature type="region of interest" description="Disordered" evidence="12">
    <location>
        <begin position="273"/>
        <end position="295"/>
    </location>
</feature>
<evidence type="ECO:0000259" key="15">
    <source>
        <dbReference type="Pfam" id="PF08345"/>
    </source>
</evidence>
<comment type="function">
    <text evidence="1">The M ring may be actively involved in energy transduction.</text>
</comment>
<feature type="domain" description="Flagellar M-ring C-terminal" evidence="15">
    <location>
        <begin position="244"/>
        <end position="360"/>
    </location>
</feature>
<accession>A0A437QRA9</accession>
<evidence type="ECO:0000256" key="11">
    <source>
        <dbReference type="ARBA" id="ARBA00025936"/>
    </source>
</evidence>
<feature type="transmembrane region" description="Helical" evidence="13">
    <location>
        <begin position="12"/>
        <end position="33"/>
    </location>
</feature>
<feature type="transmembrane region" description="Helical" evidence="13">
    <location>
        <begin position="392"/>
        <end position="412"/>
    </location>
</feature>
<evidence type="ECO:0000313" key="16">
    <source>
        <dbReference type="EMBL" id="RVU37056.1"/>
    </source>
</evidence>
<sequence length="443" mass="48169">MSLNVTGTKPKSFYLLLAFVLLLTAGALVWLWYPKYVELTPEAGVDQASLLQRLEEQGIDYKVDALGNMLIEESGLGKVKIAQASNRQAGFDTHGLELYDQADYSMTEHTQQITMLRALQGELERTLGALDFVRYARVHLTFGEKKMFEKQPVPAKAAVTLFPEYELNRSQIDGVQALVAAAVPGLKPEAVTILTEDGRVLSRTAETNATLGAAHIQQQIELEYRQKVESLLGLVYTPADYSVAVNVELNTAEKRIVRQEILTDAAGNGVVVQKQQSTSKNRAVDGGNQPIDSSETTDVRYAHGTATEELTEPAGAVASVALSVLIRADASADKRQQLQQAIEVAAGYNQKRGDQVSVQFVGAAARVPATKIASQNVQTASTDVASTESTNWLVIVAAAAVVLVGMIAAMFWRRRKPSLTEAERQAVLDEVQQWLAQSEAKRG</sequence>
<reference evidence="16 17" key="1">
    <citation type="submission" date="2019-01" db="EMBL/GenBank/DDBJ databases">
        <authorList>
            <person name="Chen W.-M."/>
        </authorList>
    </citation>
    <scope>NUCLEOTIDE SEQUENCE [LARGE SCALE GENOMIC DNA]</scope>
    <source>
        <strain evidence="16 17">KYPC3</strain>
    </source>
</reference>
<dbReference type="Pfam" id="PF01514">
    <property type="entry name" value="YscJ_FliF"/>
    <property type="match status" value="1"/>
</dbReference>
<evidence type="ECO:0000256" key="13">
    <source>
        <dbReference type="SAM" id="Phobius"/>
    </source>
</evidence>
<dbReference type="PRINTS" id="PR01009">
    <property type="entry name" value="FLGMRINGFLIF"/>
</dbReference>
<dbReference type="GO" id="GO:0009431">
    <property type="term" value="C:bacterial-type flagellum basal body, MS ring"/>
    <property type="evidence" value="ECO:0007669"/>
    <property type="project" value="InterPro"/>
</dbReference>
<dbReference type="AlphaFoldDB" id="A0A437QRA9"/>
<evidence type="ECO:0000256" key="3">
    <source>
        <dbReference type="ARBA" id="ARBA00004651"/>
    </source>
</evidence>
<dbReference type="OrthoDB" id="8554211at2"/>
<evidence type="ECO:0000256" key="7">
    <source>
        <dbReference type="ARBA" id="ARBA00022692"/>
    </source>
</evidence>
<keyword evidence="6" id="KW-1003">Cell membrane</keyword>
<name>A0A437QRA9_9GAMM</name>
<dbReference type="RefSeq" id="WP_127699352.1">
    <property type="nucleotide sequence ID" value="NZ_SACS01000012.1"/>
</dbReference>
<organism evidence="16 17">
    <name type="scientific">Rheinheimera riviphila</name>
    <dbReference type="NCBI Taxonomy" id="1834037"/>
    <lineage>
        <taxon>Bacteria</taxon>
        <taxon>Pseudomonadati</taxon>
        <taxon>Pseudomonadota</taxon>
        <taxon>Gammaproteobacteria</taxon>
        <taxon>Chromatiales</taxon>
        <taxon>Chromatiaceae</taxon>
        <taxon>Rheinheimera</taxon>
    </lineage>
</organism>
<protein>
    <recommendedName>
        <fullName evidence="5">Flagellar M-ring protein</fullName>
    </recommendedName>
</protein>
<evidence type="ECO:0000256" key="1">
    <source>
        <dbReference type="ARBA" id="ARBA00003820"/>
    </source>
</evidence>
<dbReference type="EMBL" id="SACS01000012">
    <property type="protein sequence ID" value="RVU37056.1"/>
    <property type="molecule type" value="Genomic_DNA"/>
</dbReference>
<keyword evidence="17" id="KW-1185">Reference proteome</keyword>
<evidence type="ECO:0000256" key="5">
    <source>
        <dbReference type="ARBA" id="ARBA00017949"/>
    </source>
</evidence>
<dbReference type="GO" id="GO:0071973">
    <property type="term" value="P:bacterial-type flagellum-dependent cell motility"/>
    <property type="evidence" value="ECO:0007669"/>
    <property type="project" value="InterPro"/>
</dbReference>
<dbReference type="Proteomes" id="UP000283077">
    <property type="component" value="Unassembled WGS sequence"/>
</dbReference>
<gene>
    <name evidence="16" type="ORF">EOE67_12155</name>
</gene>
<dbReference type="InterPro" id="IPR043427">
    <property type="entry name" value="YscJ/FliF"/>
</dbReference>
<dbReference type="Gene3D" id="3.30.300.30">
    <property type="match status" value="1"/>
</dbReference>
<dbReference type="GO" id="GO:0005886">
    <property type="term" value="C:plasma membrane"/>
    <property type="evidence" value="ECO:0007669"/>
    <property type="project" value="UniProtKB-SubCell"/>
</dbReference>
<comment type="subcellular location">
    <subcellularLocation>
        <location evidence="2">Bacterial flagellum basal body</location>
    </subcellularLocation>
    <subcellularLocation>
        <location evidence="3">Cell membrane</location>
        <topology evidence="3">Multi-pass membrane protein</topology>
    </subcellularLocation>
</comment>
<evidence type="ECO:0000313" key="17">
    <source>
        <dbReference type="Proteomes" id="UP000283077"/>
    </source>
</evidence>
<keyword evidence="9 13" id="KW-0472">Membrane</keyword>
<evidence type="ECO:0000256" key="10">
    <source>
        <dbReference type="ARBA" id="ARBA00023143"/>
    </source>
</evidence>
<dbReference type="GO" id="GO:0003774">
    <property type="term" value="F:cytoskeletal motor activity"/>
    <property type="evidence" value="ECO:0007669"/>
    <property type="project" value="InterPro"/>
</dbReference>
<dbReference type="InterPro" id="IPR000067">
    <property type="entry name" value="FlgMring_FliF"/>
</dbReference>
<evidence type="ECO:0000256" key="9">
    <source>
        <dbReference type="ARBA" id="ARBA00023136"/>
    </source>
</evidence>
<keyword evidence="7 13" id="KW-0812">Transmembrane</keyword>
<dbReference type="PANTHER" id="PTHR30046">
    <property type="entry name" value="FLAGELLAR M-RING PROTEIN"/>
    <property type="match status" value="1"/>
</dbReference>
<dbReference type="InterPro" id="IPR013556">
    <property type="entry name" value="Flag_M-ring_C"/>
</dbReference>
<feature type="domain" description="Flagellar M-ring N-terminal" evidence="14">
    <location>
        <begin position="34"/>
        <end position="202"/>
    </location>
</feature>
<evidence type="ECO:0000256" key="6">
    <source>
        <dbReference type="ARBA" id="ARBA00022475"/>
    </source>
</evidence>
<keyword evidence="10" id="KW-0975">Bacterial flagellum</keyword>
<evidence type="ECO:0000256" key="8">
    <source>
        <dbReference type="ARBA" id="ARBA00022989"/>
    </source>
</evidence>
<comment type="similarity">
    <text evidence="4">Belongs to the FliF family.</text>
</comment>
<dbReference type="Pfam" id="PF08345">
    <property type="entry name" value="YscJ_FliF_C"/>
    <property type="match status" value="1"/>
</dbReference>
<comment type="caution">
    <text evidence="16">The sequence shown here is derived from an EMBL/GenBank/DDBJ whole genome shotgun (WGS) entry which is preliminary data.</text>
</comment>
<evidence type="ECO:0000256" key="4">
    <source>
        <dbReference type="ARBA" id="ARBA00007971"/>
    </source>
</evidence>
<evidence type="ECO:0000256" key="2">
    <source>
        <dbReference type="ARBA" id="ARBA00004117"/>
    </source>
</evidence>
<evidence type="ECO:0000256" key="12">
    <source>
        <dbReference type="SAM" id="MobiDB-lite"/>
    </source>
</evidence>
<evidence type="ECO:0000259" key="14">
    <source>
        <dbReference type="Pfam" id="PF01514"/>
    </source>
</evidence>
<comment type="subunit">
    <text evidence="11">The basal body constitutes a major portion of the flagellar organelle and consists of four rings (L,P,S, and M) mounted on a central rod. The M ring is integral to the inner membrane of the cell and may be connected to the flagellar rod via the S ring. The S (supramembrane ring) lies just distal to the M ring. The L and P rings lie in the outer membrane and the periplasmic space, respectively.</text>
</comment>
<keyword evidence="8 13" id="KW-1133">Transmembrane helix</keyword>
<dbReference type="InterPro" id="IPR006182">
    <property type="entry name" value="FliF_N_dom"/>
</dbReference>